<accession>A0A9D2ACG6</accession>
<feature type="transmembrane region" description="Helical" evidence="1">
    <location>
        <begin position="77"/>
        <end position="96"/>
    </location>
</feature>
<reference evidence="2" key="2">
    <citation type="submission" date="2021-04" db="EMBL/GenBank/DDBJ databases">
        <authorList>
            <person name="Gilroy R."/>
        </authorList>
    </citation>
    <scope>NUCLEOTIDE SEQUENCE</scope>
    <source>
        <strain evidence="2">2239</strain>
    </source>
</reference>
<feature type="transmembrane region" description="Helical" evidence="1">
    <location>
        <begin position="15"/>
        <end position="35"/>
    </location>
</feature>
<comment type="caution">
    <text evidence="2">The sequence shown here is derived from an EMBL/GenBank/DDBJ whole genome shotgun (WGS) entry which is preliminary data.</text>
</comment>
<organism evidence="2 3">
    <name type="scientific">Candidatus Allofournierella pullicola</name>
    <dbReference type="NCBI Taxonomy" id="2838596"/>
    <lineage>
        <taxon>Bacteria</taxon>
        <taxon>Bacillati</taxon>
        <taxon>Bacillota</taxon>
        <taxon>Clostridia</taxon>
        <taxon>Eubacteriales</taxon>
        <taxon>Oscillospiraceae</taxon>
        <taxon>Allofournierella</taxon>
    </lineage>
</organism>
<dbReference type="Proteomes" id="UP000824193">
    <property type="component" value="Unassembled WGS sequence"/>
</dbReference>
<dbReference type="EMBL" id="DXFW01000002">
    <property type="protein sequence ID" value="HIX04614.1"/>
    <property type="molecule type" value="Genomic_DNA"/>
</dbReference>
<name>A0A9D2ACG6_9FIRM</name>
<protein>
    <submittedName>
        <fullName evidence="2">Uncharacterized protein</fullName>
    </submittedName>
</protein>
<evidence type="ECO:0000256" key="1">
    <source>
        <dbReference type="SAM" id="Phobius"/>
    </source>
</evidence>
<keyword evidence="1" id="KW-0472">Membrane</keyword>
<dbReference type="AlphaFoldDB" id="A0A9D2ACG6"/>
<evidence type="ECO:0000313" key="3">
    <source>
        <dbReference type="Proteomes" id="UP000824193"/>
    </source>
</evidence>
<evidence type="ECO:0000313" key="2">
    <source>
        <dbReference type="EMBL" id="HIX04614.1"/>
    </source>
</evidence>
<sequence>MLLGRRRGFFGEENLLRLVTFVTLLLQAISFITTLQGATVFLGGIFVLAPLFFALAVQATAWFLAGSLRVRITPLRCVALGLALCCSTYYSYVGIYNTVNPPAMYLSAEYAQVRSTLDGTYAARRTEAFRTAQDQINTMVSDLAGRYSLLEQESARLAACSKELEEVSAEYSGGLRAPSRSSYANYEDYVAAYNAYLASITANAPAEQAAARQAILTRYGFDSESALAEAAAQNASDLTAFEAATAELGGEGETVAAQLESSRSFLLSALTAAESENTLTSDARAALGRLVQLAAAQTGSTLTTDDLLRPVDAAMTGTGEGLMASFDELAAQLEGGRVTRSNAQEMKTLLTSEILNAVLRVNEVADEEVLQADDPALQITDLHLKPLLALTVPTQRGMALFCLFLAALMDGLTLVFSIACRRKPTLLKARSPRRLLAENGDALAAQICACLPAGRDPMDELELFMSRFSASPDTLAEGYSLAAPRTDLAVYERLCALLCQAGLASIRPAKEEQQGQTVLLRSDFLLFVNELLTTRSRGRLSSDLAAETAAGRRAAALGQTV</sequence>
<keyword evidence="1" id="KW-0812">Transmembrane</keyword>
<feature type="transmembrane region" description="Helical" evidence="1">
    <location>
        <begin position="41"/>
        <end position="65"/>
    </location>
</feature>
<feature type="transmembrane region" description="Helical" evidence="1">
    <location>
        <begin position="398"/>
        <end position="420"/>
    </location>
</feature>
<keyword evidence="1" id="KW-1133">Transmembrane helix</keyword>
<gene>
    <name evidence="2" type="ORF">H9865_00675</name>
</gene>
<reference evidence="2" key="1">
    <citation type="journal article" date="2021" name="PeerJ">
        <title>Extensive microbial diversity within the chicken gut microbiome revealed by metagenomics and culture.</title>
        <authorList>
            <person name="Gilroy R."/>
            <person name="Ravi A."/>
            <person name="Getino M."/>
            <person name="Pursley I."/>
            <person name="Horton D.L."/>
            <person name="Alikhan N.F."/>
            <person name="Baker D."/>
            <person name="Gharbi K."/>
            <person name="Hall N."/>
            <person name="Watson M."/>
            <person name="Adriaenssens E.M."/>
            <person name="Foster-Nyarko E."/>
            <person name="Jarju S."/>
            <person name="Secka A."/>
            <person name="Antonio M."/>
            <person name="Oren A."/>
            <person name="Chaudhuri R.R."/>
            <person name="La Ragione R."/>
            <person name="Hildebrand F."/>
            <person name="Pallen M.J."/>
        </authorList>
    </citation>
    <scope>NUCLEOTIDE SEQUENCE</scope>
    <source>
        <strain evidence="2">2239</strain>
    </source>
</reference>
<proteinExistence type="predicted"/>